<evidence type="ECO:0000313" key="3">
    <source>
        <dbReference type="Proteomes" id="UP000298545"/>
    </source>
</evidence>
<dbReference type="STRING" id="1367849.GCA_000518585_01544"/>
<reference evidence="1 3" key="1">
    <citation type="submission" date="2019-04" db="EMBL/GenBank/DDBJ databases">
        <title>Complete genome sequence of Agrobacterium larrymoorei CFBP5473.</title>
        <authorList>
            <person name="Haryono M."/>
            <person name="Chou L."/>
            <person name="Lin Y.-C."/>
            <person name="Lai E.-M."/>
            <person name="Kuo C.-H."/>
        </authorList>
    </citation>
    <scope>NUCLEOTIDE SEQUENCE [LARGE SCALE GENOMIC DNA]</scope>
    <source>
        <strain evidence="1 3">CFBP5473</strain>
    </source>
</reference>
<dbReference type="OrthoDB" id="165038at2"/>
<dbReference type="AlphaFoldDB" id="A0A4D7DT39"/>
<sequence length="84" mass="9374">MGYPVRVAATTFAKEFGKYSDEALASGGVEVTSHGRPIGAYISLKELENYERLKKKERRAIHVEEMDDEMLSAIMDAEYGKASE</sequence>
<dbReference type="EMBL" id="CP039691">
    <property type="protein sequence ID" value="QCI97419.1"/>
    <property type="molecule type" value="Genomic_DNA"/>
</dbReference>
<name>A0A4D7DT39_9HYPH</name>
<gene>
    <name evidence="1" type="ORF">CFBP5473_05475</name>
    <name evidence="2" type="ORF">J5285_14210</name>
</gene>
<reference evidence="2 4" key="2">
    <citation type="submission" date="2021-03" db="EMBL/GenBank/DDBJ databases">
        <title>Rapid diversification of plasmids in a genus of pathogenic and nitrogen fixing bacteria.</title>
        <authorList>
            <person name="Weisberg A.J."/>
            <person name="Miller M."/>
            <person name="Ream W."/>
            <person name="Grunwald N.J."/>
            <person name="Chang J.H."/>
        </authorList>
    </citation>
    <scope>NUCLEOTIDE SEQUENCE [LARGE SCALE GENOMIC DNA]</scope>
    <source>
        <strain evidence="2 4">AF3.44</strain>
    </source>
</reference>
<dbReference type="KEGG" id="alf:CFBP5473_05475"/>
<evidence type="ECO:0000313" key="1">
    <source>
        <dbReference type="EMBL" id="QCI97419.1"/>
    </source>
</evidence>
<dbReference type="Proteomes" id="UP000298545">
    <property type="component" value="Chromosome circular"/>
</dbReference>
<evidence type="ECO:0000313" key="4">
    <source>
        <dbReference type="Proteomes" id="UP000826513"/>
    </source>
</evidence>
<keyword evidence="4" id="KW-1185">Reference proteome</keyword>
<dbReference type="NCBIfam" id="TIGR01552">
    <property type="entry name" value="phd_fam"/>
    <property type="match status" value="1"/>
</dbReference>
<proteinExistence type="predicted"/>
<organism evidence="1 3">
    <name type="scientific">Agrobacterium larrymoorei</name>
    <dbReference type="NCBI Taxonomy" id="160699"/>
    <lineage>
        <taxon>Bacteria</taxon>
        <taxon>Pseudomonadati</taxon>
        <taxon>Pseudomonadota</taxon>
        <taxon>Alphaproteobacteria</taxon>
        <taxon>Hyphomicrobiales</taxon>
        <taxon>Rhizobiaceae</taxon>
        <taxon>Rhizobium/Agrobacterium group</taxon>
        <taxon>Agrobacterium</taxon>
    </lineage>
</organism>
<protein>
    <submittedName>
        <fullName evidence="1">Type II toxin-antitoxin system prevent-host-death family antitoxin</fullName>
    </submittedName>
</protein>
<accession>A0A4D7DT39</accession>
<dbReference type="Proteomes" id="UP000826513">
    <property type="component" value="Chromosome 1"/>
</dbReference>
<evidence type="ECO:0000313" key="2">
    <source>
        <dbReference type="EMBL" id="QYA07145.1"/>
    </source>
</evidence>
<dbReference type="RefSeq" id="WP_027674370.1">
    <property type="nucleotide sequence ID" value="NZ_CP039691.1"/>
</dbReference>
<dbReference type="EMBL" id="CP072167">
    <property type="protein sequence ID" value="QYA07145.1"/>
    <property type="molecule type" value="Genomic_DNA"/>
</dbReference>